<dbReference type="InterPro" id="IPR037522">
    <property type="entry name" value="HD_GYP_dom"/>
</dbReference>
<dbReference type="InterPro" id="IPR029016">
    <property type="entry name" value="GAF-like_dom_sf"/>
</dbReference>
<dbReference type="InterPro" id="IPR003607">
    <property type="entry name" value="HD/PDEase_dom"/>
</dbReference>
<dbReference type="Proteomes" id="UP000652760">
    <property type="component" value="Unassembled WGS sequence"/>
</dbReference>
<evidence type="ECO:0000313" key="3">
    <source>
        <dbReference type="Proteomes" id="UP000652760"/>
    </source>
</evidence>
<dbReference type="EMBL" id="JAENHM010000059">
    <property type="protein sequence ID" value="MBK1839934.1"/>
    <property type="molecule type" value="Genomic_DNA"/>
</dbReference>
<accession>A0ABS1F927</accession>
<dbReference type="SMART" id="SM00471">
    <property type="entry name" value="HDc"/>
    <property type="match status" value="1"/>
</dbReference>
<dbReference type="InterPro" id="IPR003018">
    <property type="entry name" value="GAF"/>
</dbReference>
<dbReference type="SUPFAM" id="SSF109604">
    <property type="entry name" value="HD-domain/PDEase-like"/>
    <property type="match status" value="1"/>
</dbReference>
<dbReference type="CDD" id="cd00077">
    <property type="entry name" value="HDc"/>
    <property type="match status" value="1"/>
</dbReference>
<protein>
    <submittedName>
        <fullName evidence="2">HD domain-containing protein</fullName>
    </submittedName>
</protein>
<proteinExistence type="predicted"/>
<dbReference type="SUPFAM" id="SSF55781">
    <property type="entry name" value="GAF domain-like"/>
    <property type="match status" value="1"/>
</dbReference>
<feature type="domain" description="HD-GYP" evidence="1">
    <location>
        <begin position="225"/>
        <end position="425"/>
    </location>
</feature>
<dbReference type="PANTHER" id="PTHR45228">
    <property type="entry name" value="CYCLIC DI-GMP PHOSPHODIESTERASE TM_0186-RELATED"/>
    <property type="match status" value="1"/>
</dbReference>
<dbReference type="PROSITE" id="PS51832">
    <property type="entry name" value="HD_GYP"/>
    <property type="match status" value="1"/>
</dbReference>
<dbReference type="Gene3D" id="1.10.3210.10">
    <property type="entry name" value="Hypothetical protein af1432"/>
    <property type="match status" value="1"/>
</dbReference>
<evidence type="ECO:0000313" key="2">
    <source>
        <dbReference type="EMBL" id="MBK1839934.1"/>
    </source>
</evidence>
<dbReference type="SMART" id="SM00065">
    <property type="entry name" value="GAF"/>
    <property type="match status" value="1"/>
</dbReference>
<gene>
    <name evidence="2" type="ORF">JHL17_21235</name>
</gene>
<dbReference type="Pfam" id="PF13487">
    <property type="entry name" value="HD_5"/>
    <property type="match status" value="1"/>
</dbReference>
<dbReference type="Gene3D" id="3.30.450.40">
    <property type="match status" value="1"/>
</dbReference>
<comment type="caution">
    <text evidence="2">The sequence shown here is derived from an EMBL/GenBank/DDBJ whole genome shotgun (WGS) entry which is preliminary data.</text>
</comment>
<evidence type="ECO:0000259" key="1">
    <source>
        <dbReference type="PROSITE" id="PS51832"/>
    </source>
</evidence>
<dbReference type="Pfam" id="PF01590">
    <property type="entry name" value="GAF"/>
    <property type="match status" value="1"/>
</dbReference>
<keyword evidence="3" id="KW-1185">Reference proteome</keyword>
<reference evidence="3" key="1">
    <citation type="submission" date="2021-01" db="EMBL/GenBank/DDBJ databases">
        <title>Genome public.</title>
        <authorList>
            <person name="Liu C."/>
            <person name="Sun Q."/>
        </authorList>
    </citation>
    <scope>NUCLEOTIDE SEQUENCE [LARGE SCALE GENOMIC DNA]</scope>
    <source>
        <strain evidence="3">YIM B02556</strain>
    </source>
</reference>
<organism evidence="2 3">
    <name type="scientific">Azospirillum endophyticum</name>
    <dbReference type="NCBI Taxonomy" id="2800326"/>
    <lineage>
        <taxon>Bacteria</taxon>
        <taxon>Pseudomonadati</taxon>
        <taxon>Pseudomonadota</taxon>
        <taxon>Alphaproteobacteria</taxon>
        <taxon>Rhodospirillales</taxon>
        <taxon>Azospirillaceae</taxon>
        <taxon>Azospirillum</taxon>
    </lineage>
</organism>
<name>A0ABS1F927_9PROT</name>
<dbReference type="InterPro" id="IPR052020">
    <property type="entry name" value="Cyclic_di-GMP/3'3'-cGAMP_PDE"/>
</dbReference>
<dbReference type="PANTHER" id="PTHR45228:SF8">
    <property type="entry name" value="TWO-COMPONENT RESPONSE REGULATOR-RELATED"/>
    <property type="match status" value="1"/>
</dbReference>
<sequence>MANGVVYSCTDDRAPGWGSAVSLVGQFLEFIESAPNQSLRSLSDRVLRKCRELTGAEAGTIFMLRGQGRSRHLEAVSAQNDVIRAKPTLFSMPVSEVSIVGYVAATGETLLLENAYAIPEERPYRFNPAFDQRTGFRSRSIMAFALKGFRDRPIGVVQLINRRPAEGAPALPHASFLPEHEKMIAPVNHIVGRALERAATLERLTERNRALTKERRRVAELQAETERAFMVSVNLLARAAEVHDEDTGNHTQRVNEYSYALAGWAGCSRAFCSEIRFSAALHDVGKMSVDQAVLHKKGRLDERELAEMKRHPEYGHDILVASDRLKMAAEIALYHHEQWGGTGYPHGLKGEEIPLAARIVAIADCYDALRSARPYKPSFSHEKTVDILLNGDDRLDPRVHFDPRLLALFADRHADFDAIWERLKDREALKS</sequence>